<name>A0A5B8LNY9_9HYPH</name>
<dbReference type="EMBL" id="CP042304">
    <property type="protein sequence ID" value="QDZ09781.1"/>
    <property type="molecule type" value="Genomic_DNA"/>
</dbReference>
<organism evidence="3 4">
    <name type="scientific">Devosia ginsengisoli</name>
    <dbReference type="NCBI Taxonomy" id="400770"/>
    <lineage>
        <taxon>Bacteria</taxon>
        <taxon>Pseudomonadati</taxon>
        <taxon>Pseudomonadota</taxon>
        <taxon>Alphaproteobacteria</taxon>
        <taxon>Hyphomicrobiales</taxon>
        <taxon>Devosiaceae</taxon>
        <taxon>Devosia</taxon>
    </lineage>
</organism>
<feature type="domain" description="DUF6644" evidence="2">
    <location>
        <begin position="7"/>
        <end position="162"/>
    </location>
</feature>
<dbReference type="Proteomes" id="UP000315364">
    <property type="component" value="Chromosome"/>
</dbReference>
<keyword evidence="4" id="KW-1185">Reference proteome</keyword>
<accession>A0A5B8LNY9</accession>
<dbReference type="Pfam" id="PF20349">
    <property type="entry name" value="DUF6644"/>
    <property type="match status" value="1"/>
</dbReference>
<dbReference type="AlphaFoldDB" id="A0A5B8LNY9"/>
<evidence type="ECO:0000313" key="3">
    <source>
        <dbReference type="EMBL" id="QDZ09781.1"/>
    </source>
</evidence>
<keyword evidence="1" id="KW-0472">Membrane</keyword>
<dbReference type="KEGG" id="dea:FPZ08_02885"/>
<sequence length="169" mass="18735">MDFSPLFRWLEALQLSQAIKFSAWMFPTIESLHVIAIALVFGVIAIVDLRLLGVASRSRRFTEVAHDCLHWTWAAFVLALLTGGLMFASNATTYGGNTLFWWKMGLLVLAGINMFIFELVTARSVTNWDAPDARVPAAARIAGLLSLGLWLAVIATGRWIGYTLYALPF</sequence>
<evidence type="ECO:0000313" key="4">
    <source>
        <dbReference type="Proteomes" id="UP000315364"/>
    </source>
</evidence>
<feature type="transmembrane region" description="Helical" evidence="1">
    <location>
        <begin position="141"/>
        <end position="160"/>
    </location>
</feature>
<proteinExistence type="predicted"/>
<keyword evidence="1" id="KW-0812">Transmembrane</keyword>
<dbReference type="OrthoDB" id="118399at2"/>
<feature type="transmembrane region" description="Helical" evidence="1">
    <location>
        <begin position="24"/>
        <end position="47"/>
    </location>
</feature>
<reference evidence="3 4" key="1">
    <citation type="submission" date="2019-07" db="EMBL/GenBank/DDBJ databases">
        <title>Full genome sequence of Devosia sp. Gsoil 520.</title>
        <authorList>
            <person name="Im W.-T."/>
        </authorList>
    </citation>
    <scope>NUCLEOTIDE SEQUENCE [LARGE SCALE GENOMIC DNA]</scope>
    <source>
        <strain evidence="3 4">Gsoil 520</strain>
    </source>
</reference>
<feature type="transmembrane region" description="Helical" evidence="1">
    <location>
        <begin position="68"/>
        <end position="88"/>
    </location>
</feature>
<feature type="transmembrane region" description="Helical" evidence="1">
    <location>
        <begin position="100"/>
        <end position="120"/>
    </location>
</feature>
<protein>
    <recommendedName>
        <fullName evidence="2">DUF6644 domain-containing protein</fullName>
    </recommendedName>
</protein>
<evidence type="ECO:0000259" key="2">
    <source>
        <dbReference type="Pfam" id="PF20349"/>
    </source>
</evidence>
<dbReference type="InterPro" id="IPR046586">
    <property type="entry name" value="DUF6644"/>
</dbReference>
<dbReference type="RefSeq" id="WP_146288590.1">
    <property type="nucleotide sequence ID" value="NZ_CP042304.1"/>
</dbReference>
<gene>
    <name evidence="3" type="ORF">FPZ08_02885</name>
</gene>
<keyword evidence="1" id="KW-1133">Transmembrane helix</keyword>
<evidence type="ECO:0000256" key="1">
    <source>
        <dbReference type="SAM" id="Phobius"/>
    </source>
</evidence>